<dbReference type="EMBL" id="SRLO01015125">
    <property type="protein sequence ID" value="TNN24521.1"/>
    <property type="molecule type" value="Genomic_DNA"/>
</dbReference>
<evidence type="ECO:0000313" key="2">
    <source>
        <dbReference type="Proteomes" id="UP000314294"/>
    </source>
</evidence>
<accession>A0A4Z2E6Y9</accession>
<organism evidence="1 2">
    <name type="scientific">Liparis tanakae</name>
    <name type="common">Tanaka's snailfish</name>
    <dbReference type="NCBI Taxonomy" id="230148"/>
    <lineage>
        <taxon>Eukaryota</taxon>
        <taxon>Metazoa</taxon>
        <taxon>Chordata</taxon>
        <taxon>Craniata</taxon>
        <taxon>Vertebrata</taxon>
        <taxon>Euteleostomi</taxon>
        <taxon>Actinopterygii</taxon>
        <taxon>Neopterygii</taxon>
        <taxon>Teleostei</taxon>
        <taxon>Neoteleostei</taxon>
        <taxon>Acanthomorphata</taxon>
        <taxon>Eupercaria</taxon>
        <taxon>Perciformes</taxon>
        <taxon>Cottioidei</taxon>
        <taxon>Cottales</taxon>
        <taxon>Liparidae</taxon>
        <taxon>Liparis</taxon>
    </lineage>
</organism>
<dbReference type="AlphaFoldDB" id="A0A4Z2E6Y9"/>
<protein>
    <submittedName>
        <fullName evidence="1">Uncharacterized protein</fullName>
    </submittedName>
</protein>
<sequence length="78" mass="8335">MDIETESVAVETDVGGFPLLPVPRVKPGGRVLDTRRSSGVGGLSSHFNRISGLTRSRSLIGRFVEDARRITTDGVLLG</sequence>
<gene>
    <name evidence="1" type="ORF">EYF80_065353</name>
</gene>
<proteinExistence type="predicted"/>
<name>A0A4Z2E6Y9_9TELE</name>
<reference evidence="1 2" key="1">
    <citation type="submission" date="2019-03" db="EMBL/GenBank/DDBJ databases">
        <title>First draft genome of Liparis tanakae, snailfish: a comprehensive survey of snailfish specific genes.</title>
        <authorList>
            <person name="Kim W."/>
            <person name="Song I."/>
            <person name="Jeong J.-H."/>
            <person name="Kim D."/>
            <person name="Kim S."/>
            <person name="Ryu S."/>
            <person name="Song J.Y."/>
            <person name="Lee S.K."/>
        </authorList>
    </citation>
    <scope>NUCLEOTIDE SEQUENCE [LARGE SCALE GENOMIC DNA]</scope>
    <source>
        <tissue evidence="1">Muscle</tissue>
    </source>
</reference>
<keyword evidence="2" id="KW-1185">Reference proteome</keyword>
<dbReference type="Proteomes" id="UP000314294">
    <property type="component" value="Unassembled WGS sequence"/>
</dbReference>
<comment type="caution">
    <text evidence="1">The sequence shown here is derived from an EMBL/GenBank/DDBJ whole genome shotgun (WGS) entry which is preliminary data.</text>
</comment>
<evidence type="ECO:0000313" key="1">
    <source>
        <dbReference type="EMBL" id="TNN24521.1"/>
    </source>
</evidence>